<sequence length="423" mass="49644">MKLAKTSEQLMKFFLDNKCINHAEQTKKTDRILEQLYKDVYNGDKYLNALKTANTSDSSGVFYKLDITKITTVNDLPKPENFNIKAFPTLIRKHIELTATYDILYTFSSFGRTVRVHFIVEDPDPELHLEKYNKHVENIALLLYIVNEYGSKTCARELTIYLYFTSLPKILPNSNVNVLDEHNVNTAFTTTCPKVSEIVIFRKEEWFKVLIHESMHNFGLDFSDMDNEACHGKILSIFEVKSVVNLYEAYCEFWACIMNSVICSYKRLVDKSNIDEFLENCEFFINFERTFSFFQAVKTLQFMGLNYYLLYSKNRHATMVRQNLYKENTNVLAYYVLKLILLNNYQGFLSWCNTHNFSLLQFKKTQANQMEFVKFIEKNYKTKSMLQGVACMEAFFEKTLKNKKTKNAKNVLNTMRMTICEMG</sequence>
<reference evidence="1" key="1">
    <citation type="journal article" date="2020" name="Nature">
        <title>Giant virus diversity and host interactions through global metagenomics.</title>
        <authorList>
            <person name="Schulz F."/>
            <person name="Roux S."/>
            <person name="Paez-Espino D."/>
            <person name="Jungbluth S."/>
            <person name="Walsh D.A."/>
            <person name="Denef V.J."/>
            <person name="McMahon K.D."/>
            <person name="Konstantinidis K.T."/>
            <person name="Eloe-Fadrosh E.A."/>
            <person name="Kyrpides N.C."/>
            <person name="Woyke T."/>
        </authorList>
    </citation>
    <scope>NUCLEOTIDE SEQUENCE</scope>
    <source>
        <strain evidence="1">GVMAG-M-3300009182-46</strain>
    </source>
</reference>
<organism evidence="1">
    <name type="scientific">viral metagenome</name>
    <dbReference type="NCBI Taxonomy" id="1070528"/>
    <lineage>
        <taxon>unclassified sequences</taxon>
        <taxon>metagenomes</taxon>
        <taxon>organismal metagenomes</taxon>
    </lineage>
</organism>
<dbReference type="EMBL" id="MN739029">
    <property type="protein sequence ID" value="QHT36002.1"/>
    <property type="molecule type" value="Genomic_DNA"/>
</dbReference>
<name>A0A6C0F4D2_9ZZZZ</name>
<accession>A0A6C0F4D2</accession>
<proteinExistence type="predicted"/>
<evidence type="ECO:0000313" key="1">
    <source>
        <dbReference type="EMBL" id="QHT36002.1"/>
    </source>
</evidence>
<protein>
    <submittedName>
        <fullName evidence="1">Uncharacterized protein</fullName>
    </submittedName>
</protein>
<dbReference type="AlphaFoldDB" id="A0A6C0F4D2"/>